<feature type="transmembrane region" description="Helical" evidence="6">
    <location>
        <begin position="111"/>
        <end position="134"/>
    </location>
</feature>
<dbReference type="PROSITE" id="PS50850">
    <property type="entry name" value="MFS"/>
    <property type="match status" value="1"/>
</dbReference>
<dbReference type="PANTHER" id="PTHR23508">
    <property type="entry name" value="CARBOXYLIC ACID TRANSPORTER PROTEIN HOMOLOG"/>
    <property type="match status" value="1"/>
</dbReference>
<feature type="transmembrane region" description="Helical" evidence="6">
    <location>
        <begin position="146"/>
        <end position="171"/>
    </location>
</feature>
<feature type="transmembrane region" description="Helical" evidence="6">
    <location>
        <begin position="88"/>
        <end position="105"/>
    </location>
</feature>
<comment type="subcellular location">
    <subcellularLocation>
        <location evidence="1">Cell membrane</location>
        <topology evidence="1">Multi-pass membrane protein</topology>
    </subcellularLocation>
</comment>
<keyword evidence="2" id="KW-0813">Transport</keyword>
<dbReference type="Pfam" id="PF07690">
    <property type="entry name" value="MFS_1"/>
    <property type="match status" value="1"/>
</dbReference>
<organism evidence="8 9">
    <name type="scientific">Dehalobacter restrictus (strain DSM 9455 / PER-K23)</name>
    <dbReference type="NCBI Taxonomy" id="871738"/>
    <lineage>
        <taxon>Bacteria</taxon>
        <taxon>Bacillati</taxon>
        <taxon>Bacillota</taxon>
        <taxon>Clostridia</taxon>
        <taxon>Eubacteriales</taxon>
        <taxon>Desulfitobacteriaceae</taxon>
        <taxon>Dehalobacter</taxon>
    </lineage>
</organism>
<dbReference type="RefSeq" id="WP_025205976.1">
    <property type="nucleotide sequence ID" value="NZ_CP007033.1"/>
</dbReference>
<dbReference type="PROSITE" id="PS00216">
    <property type="entry name" value="SUGAR_TRANSPORT_1"/>
    <property type="match status" value="1"/>
</dbReference>
<feature type="domain" description="Major facilitator superfamily (MFS) profile" evidence="7">
    <location>
        <begin position="22"/>
        <end position="344"/>
    </location>
</feature>
<sequence length="344" mass="37520">MRTINVGKMIGDSKVNRFFIIVFMVGMSILLFDGYDQGVYGVALPTLMMDTGISAKVFGLIGSNTLYGMMIGGIVAGMLADRIGRKKVLILGIIVYALFTGLMGFGKSAAFFSVCRIIAGAGLAGVVPITVALLTEYSPFVHRSKLVTISTLGIPIGTMISALIGMGILPVYGWRPMFWIGFIPLIFVVFVSFSIPESMDRLIKYNKLEKISETLTKVDPAYIPAQEDKYVVDSGNLNQAPFLSLFKNGLVQKTVLFWIMFAMVFFTHYGIITWLPKLMVQAGYPLTNSLMLLFFMGSGVYGIISLVYLIVTLNYANSFRATGLGWTSAMGRFGGSFGPLVGGY</sequence>
<gene>
    <name evidence="8" type="ORF">DEHRE_10630</name>
</gene>
<dbReference type="InterPro" id="IPR005829">
    <property type="entry name" value="Sugar_transporter_CS"/>
</dbReference>
<protein>
    <recommendedName>
        <fullName evidence="7">Major facilitator superfamily (MFS) profile domain-containing protein</fullName>
    </recommendedName>
</protein>
<feature type="transmembrane region" description="Helical" evidence="6">
    <location>
        <begin position="18"/>
        <end position="35"/>
    </location>
</feature>
<keyword evidence="9" id="KW-1185">Reference proteome</keyword>
<evidence type="ECO:0000256" key="1">
    <source>
        <dbReference type="ARBA" id="ARBA00004651"/>
    </source>
</evidence>
<keyword evidence="3 6" id="KW-0812">Transmembrane</keyword>
<evidence type="ECO:0000259" key="7">
    <source>
        <dbReference type="PROSITE" id="PS50850"/>
    </source>
</evidence>
<evidence type="ECO:0000313" key="8">
    <source>
        <dbReference type="EMBL" id="AHF11419.1"/>
    </source>
</evidence>
<evidence type="ECO:0000256" key="6">
    <source>
        <dbReference type="SAM" id="Phobius"/>
    </source>
</evidence>
<dbReference type="Proteomes" id="UP000018934">
    <property type="component" value="Chromosome"/>
</dbReference>
<evidence type="ECO:0000256" key="5">
    <source>
        <dbReference type="ARBA" id="ARBA00023136"/>
    </source>
</evidence>
<dbReference type="InterPro" id="IPR036259">
    <property type="entry name" value="MFS_trans_sf"/>
</dbReference>
<reference evidence="8 9" key="1">
    <citation type="journal article" date="2013" name="Stand. Genomic Sci.">
        <title>Complete genome sequence of Dehalobacter restrictus PER-K23(T.).</title>
        <authorList>
            <person name="Kruse T."/>
            <person name="Maillard J."/>
            <person name="Goodwin L."/>
            <person name="Woyke T."/>
            <person name="Teshima H."/>
            <person name="Bruce D."/>
            <person name="Detter C."/>
            <person name="Tapia R."/>
            <person name="Han C."/>
            <person name="Huntemann M."/>
            <person name="Wei C.L."/>
            <person name="Han J."/>
            <person name="Chen A."/>
            <person name="Kyrpides N."/>
            <person name="Szeto E."/>
            <person name="Markowitz V."/>
            <person name="Ivanova N."/>
            <person name="Pagani I."/>
            <person name="Pati A."/>
            <person name="Pitluck S."/>
            <person name="Nolan M."/>
            <person name="Holliger C."/>
            <person name="Smidt H."/>
        </authorList>
    </citation>
    <scope>NUCLEOTIDE SEQUENCE [LARGE SCALE GENOMIC DNA]</scope>
    <source>
        <strain evidence="9">DSM 9455</strain>
    </source>
</reference>
<keyword evidence="5 6" id="KW-0472">Membrane</keyword>
<feature type="transmembrane region" description="Helical" evidence="6">
    <location>
        <begin position="290"/>
        <end position="311"/>
    </location>
</feature>
<accession>A0ABM5PA10</accession>
<feature type="transmembrane region" description="Helical" evidence="6">
    <location>
        <begin position="55"/>
        <end position="76"/>
    </location>
</feature>
<dbReference type="EMBL" id="CP007033">
    <property type="protein sequence ID" value="AHF11419.1"/>
    <property type="molecule type" value="Genomic_DNA"/>
</dbReference>
<dbReference type="PANTHER" id="PTHR23508:SF10">
    <property type="entry name" value="CARBOXYLIC ACID TRANSPORTER PROTEIN HOMOLOG"/>
    <property type="match status" value="1"/>
</dbReference>
<feature type="transmembrane region" description="Helical" evidence="6">
    <location>
        <begin position="177"/>
        <end position="195"/>
    </location>
</feature>
<evidence type="ECO:0000256" key="2">
    <source>
        <dbReference type="ARBA" id="ARBA00022448"/>
    </source>
</evidence>
<feature type="transmembrane region" description="Helical" evidence="6">
    <location>
        <begin position="255"/>
        <end position="275"/>
    </location>
</feature>
<keyword evidence="4 6" id="KW-1133">Transmembrane helix</keyword>
<name>A0ABM5PA10_DEHRP</name>
<dbReference type="Gene3D" id="1.20.1250.20">
    <property type="entry name" value="MFS general substrate transporter like domains"/>
    <property type="match status" value="1"/>
</dbReference>
<evidence type="ECO:0000313" key="9">
    <source>
        <dbReference type="Proteomes" id="UP000018934"/>
    </source>
</evidence>
<evidence type="ECO:0000256" key="3">
    <source>
        <dbReference type="ARBA" id="ARBA00022692"/>
    </source>
</evidence>
<dbReference type="SUPFAM" id="SSF103473">
    <property type="entry name" value="MFS general substrate transporter"/>
    <property type="match status" value="1"/>
</dbReference>
<dbReference type="InterPro" id="IPR011701">
    <property type="entry name" value="MFS"/>
</dbReference>
<proteinExistence type="predicted"/>
<evidence type="ECO:0000256" key="4">
    <source>
        <dbReference type="ARBA" id="ARBA00022989"/>
    </source>
</evidence>
<dbReference type="InterPro" id="IPR020846">
    <property type="entry name" value="MFS_dom"/>
</dbReference>